<comment type="cofactor">
    <cofactor evidence="4">
        <name>Zn(2+)</name>
        <dbReference type="ChEBI" id="CHEBI:29105"/>
    </cofactor>
    <text evidence="4">Binds 2 Zn(2+) ions per subunit.</text>
</comment>
<dbReference type="Proteomes" id="UP000245934">
    <property type="component" value="Unassembled WGS sequence"/>
</dbReference>
<comment type="function">
    <text evidence="4">D-aminoacyl-tRNA deacylase with broad substrate specificity. By recycling D-aminoacyl-tRNA to D-amino acids and free tRNA molecules, this enzyme counteracts the toxicity associated with the formation of D-aminoacyl-tRNA entities in vivo.</text>
</comment>
<dbReference type="PANTHER" id="PTHR34667:SF1">
    <property type="entry name" value="D-AMINOACYL-TRNA DEACYLASE"/>
    <property type="match status" value="1"/>
</dbReference>
<dbReference type="AlphaFoldDB" id="A0A2V2N9D1"/>
<comment type="subunit">
    <text evidence="4">Monomer.</text>
</comment>
<reference evidence="5 6" key="1">
    <citation type="submission" date="2018-05" db="EMBL/GenBank/DDBJ databases">
        <title>Draft genome of Methanospirillum stamsii Pt1.</title>
        <authorList>
            <person name="Dueholm M.S."/>
            <person name="Nielsen P.H."/>
            <person name="Bakmann L.F."/>
            <person name="Otzen D.E."/>
        </authorList>
    </citation>
    <scope>NUCLEOTIDE SEQUENCE [LARGE SCALE GENOMIC DNA]</scope>
    <source>
        <strain evidence="5 6">Pt1</strain>
    </source>
</reference>
<dbReference type="EC" id="3.1.1.96" evidence="4"/>
<comment type="catalytic activity">
    <reaction evidence="4">
        <text>glycyl-tRNA(Ala) + H2O = tRNA(Ala) + glycine + H(+)</text>
        <dbReference type="Rhea" id="RHEA:53744"/>
        <dbReference type="Rhea" id="RHEA-COMP:9657"/>
        <dbReference type="Rhea" id="RHEA-COMP:13640"/>
        <dbReference type="ChEBI" id="CHEBI:15377"/>
        <dbReference type="ChEBI" id="CHEBI:15378"/>
        <dbReference type="ChEBI" id="CHEBI:57305"/>
        <dbReference type="ChEBI" id="CHEBI:78442"/>
        <dbReference type="ChEBI" id="CHEBI:78522"/>
        <dbReference type="EC" id="3.1.1.96"/>
    </reaction>
</comment>
<evidence type="ECO:0000256" key="4">
    <source>
        <dbReference type="HAMAP-Rule" id="MF_00562"/>
    </source>
</evidence>
<evidence type="ECO:0000256" key="3">
    <source>
        <dbReference type="ARBA" id="ARBA00022833"/>
    </source>
</evidence>
<comment type="similarity">
    <text evidence="4">Belongs to the DtdA deacylase family.</text>
</comment>
<dbReference type="Gene3D" id="3.40.630.50">
    <property type="entry name" value="AF0625-like"/>
    <property type="match status" value="1"/>
</dbReference>
<comment type="caution">
    <text evidence="5">The sequence shown here is derived from an EMBL/GenBank/DDBJ whole genome shotgun (WGS) entry which is preliminary data.</text>
</comment>
<dbReference type="PANTHER" id="PTHR34667">
    <property type="entry name" value="D-AMINOACYL-TRNA DEACYLASE"/>
    <property type="match status" value="1"/>
</dbReference>
<dbReference type="HAMAP" id="MF_00562">
    <property type="entry name" value="Deacylase_DtdA"/>
    <property type="match status" value="1"/>
</dbReference>
<dbReference type="GO" id="GO:0008270">
    <property type="term" value="F:zinc ion binding"/>
    <property type="evidence" value="ECO:0007669"/>
    <property type="project" value="UniProtKB-UniRule"/>
</dbReference>
<dbReference type="SUPFAM" id="SSF142535">
    <property type="entry name" value="AF0625-like"/>
    <property type="match status" value="1"/>
</dbReference>
<dbReference type="GO" id="GO:0051499">
    <property type="term" value="F:D-aminoacyl-tRNA deacylase activity"/>
    <property type="evidence" value="ECO:0007669"/>
    <property type="project" value="UniProtKB-UniRule"/>
</dbReference>
<evidence type="ECO:0000256" key="1">
    <source>
        <dbReference type="ARBA" id="ARBA00022723"/>
    </source>
</evidence>
<keyword evidence="1 4" id="KW-0479">Metal-binding</keyword>
<dbReference type="GO" id="GO:0106026">
    <property type="term" value="F:Gly-tRNA(Ala) deacylase activity"/>
    <property type="evidence" value="ECO:0007669"/>
    <property type="project" value="RHEA"/>
</dbReference>
<organism evidence="5 6">
    <name type="scientific">Methanospirillum stamsii</name>
    <dbReference type="NCBI Taxonomy" id="1277351"/>
    <lineage>
        <taxon>Archaea</taxon>
        <taxon>Methanobacteriati</taxon>
        <taxon>Methanobacteriota</taxon>
        <taxon>Stenosarchaea group</taxon>
        <taxon>Methanomicrobia</taxon>
        <taxon>Methanomicrobiales</taxon>
        <taxon>Methanospirillaceae</taxon>
        <taxon>Methanospirillum</taxon>
    </lineage>
</organism>
<proteinExistence type="inferred from homology"/>
<evidence type="ECO:0000313" key="6">
    <source>
        <dbReference type="Proteomes" id="UP000245934"/>
    </source>
</evidence>
<dbReference type="Gene3D" id="3.40.50.10700">
    <property type="entry name" value="AF0625-like"/>
    <property type="match status" value="1"/>
</dbReference>
<keyword evidence="3 4" id="KW-0862">Zinc</keyword>
<evidence type="ECO:0000256" key="2">
    <source>
        <dbReference type="ARBA" id="ARBA00022801"/>
    </source>
</evidence>
<sequence length="471" mass="52823">MPSFSNIDFICSDSILLNKLSKNKDYSFSLQSNPYLIGFIMSSTLLISSRKDPAGTLIHQELCDLIKKQYDSHPDIKHLYSDERLIYLNGQDIPSDTDRILFLSRHSSEKPRQVLTVHVTGNFGSADYGGDPQTLTPADPFLMHALIKGLVRYAPPGYEVMYEATHHGPTNILIPSCFVEIGSTEKEWNDRVGAHAVAQASLEAIFAEKSTTIPLAGFGGTHYTQRQTEISKKTRGGFGHIMPTRDIRHLDERMFQEIITGSQAVAIYLDRKSLSGEEEQKILQYAKKIQIPVLGQHDLLRLKNLNFHEYLNIRNHAHNILADSTVIVHNLETCPHPTGISIPEDLIDEVMKNSPDEFLSELEKYSVVHLAGKGKACQAIFITEETCKDKVKQEITQLCITLLQSKFSCRLDSDSLVILKTRFDPVKAKNLGISPGPFFSELLAGNPVKTGDIIIYPDMVMTETEKRIKIV</sequence>
<gene>
    <name evidence="4" type="primary">dtdA</name>
    <name evidence="5" type="ORF">DLD82_11430</name>
</gene>
<keyword evidence="2 4" id="KW-0378">Hydrolase</keyword>
<dbReference type="GO" id="GO:0019478">
    <property type="term" value="P:D-amino acid catabolic process"/>
    <property type="evidence" value="ECO:0007669"/>
    <property type="project" value="UniProtKB-UniRule"/>
</dbReference>
<comment type="catalytic activity">
    <reaction evidence="4">
        <text>a D-aminoacyl-tRNA + H2O = a tRNA + a D-alpha-amino acid + H(+)</text>
        <dbReference type="Rhea" id="RHEA:13953"/>
        <dbReference type="Rhea" id="RHEA-COMP:10123"/>
        <dbReference type="Rhea" id="RHEA-COMP:10124"/>
        <dbReference type="ChEBI" id="CHEBI:15377"/>
        <dbReference type="ChEBI" id="CHEBI:15378"/>
        <dbReference type="ChEBI" id="CHEBI:59871"/>
        <dbReference type="ChEBI" id="CHEBI:78442"/>
        <dbReference type="ChEBI" id="CHEBI:79333"/>
        <dbReference type="EC" id="3.1.1.96"/>
    </reaction>
</comment>
<name>A0A2V2N9D1_9EURY</name>
<keyword evidence="6" id="KW-1185">Reference proteome</keyword>
<accession>A0A2V2N9D1</accession>
<dbReference type="EMBL" id="QGMZ01000022">
    <property type="protein sequence ID" value="PWR73098.1"/>
    <property type="molecule type" value="Genomic_DNA"/>
</dbReference>
<dbReference type="Pfam" id="PF04414">
    <property type="entry name" value="tRNA_deacylase"/>
    <property type="match status" value="1"/>
</dbReference>
<dbReference type="InterPro" id="IPR007508">
    <property type="entry name" value="DtdA"/>
</dbReference>
<evidence type="ECO:0000313" key="5">
    <source>
        <dbReference type="EMBL" id="PWR73098.1"/>
    </source>
</evidence>
<dbReference type="InterPro" id="IPR018033">
    <property type="entry name" value="Deacylase_DtdA_archaea"/>
</dbReference>
<protein>
    <recommendedName>
        <fullName evidence="4">D-aminoacyl-tRNA deacylase</fullName>
        <ecNumber evidence="4">3.1.1.96</ecNumber>
    </recommendedName>
</protein>